<keyword evidence="1" id="KW-0812">Transmembrane</keyword>
<keyword evidence="3" id="KW-1185">Reference proteome</keyword>
<dbReference type="AlphaFoldDB" id="A0A553N6K8"/>
<evidence type="ECO:0000313" key="3">
    <source>
        <dbReference type="Proteomes" id="UP000318571"/>
    </source>
</evidence>
<dbReference type="EMBL" id="VCGU01000459">
    <property type="protein sequence ID" value="TRY61056.1"/>
    <property type="molecule type" value="Genomic_DNA"/>
</dbReference>
<accession>A0A553N6K8</accession>
<keyword evidence="1" id="KW-1133">Transmembrane helix</keyword>
<feature type="transmembrane region" description="Helical" evidence="1">
    <location>
        <begin position="578"/>
        <end position="596"/>
    </location>
</feature>
<reference evidence="2 3" key="1">
    <citation type="journal article" date="2018" name="Nat. Ecol. Evol.">
        <title>Genomic signatures of mitonuclear coevolution across populations of Tigriopus californicus.</title>
        <authorList>
            <person name="Barreto F.S."/>
            <person name="Watson E.T."/>
            <person name="Lima T.G."/>
            <person name="Willett C.S."/>
            <person name="Edmands S."/>
            <person name="Li W."/>
            <person name="Burton R.S."/>
        </authorList>
    </citation>
    <scope>NUCLEOTIDE SEQUENCE [LARGE SCALE GENOMIC DNA]</scope>
    <source>
        <strain evidence="2 3">San Diego</strain>
    </source>
</reference>
<name>A0A553N6K8_TIGCA</name>
<keyword evidence="1" id="KW-0472">Membrane</keyword>
<sequence>MIKEAKSVSIQVRKEMGCRKIIFSHQVQNHSSPGSSWLLCRDLTVPQKVYPWLWIGLCCAFGVARGAASNGGYYVKLLEVPSICPFNDFCLPWVPKWSQVFGWDDPEVDEIRVFDNALYSVSYHDFAIVKWRGTLKSTYHCRSKLRQEAQVKMWQNSPHQVLAWCQMFPDTLGISCGAQRIVPSNGNLTRSSVPFGKLSRSSPTRHLYIVPLSCVHYRSSFKTQHVFFHRIKVAIKGVSPIDLSFAPNLIEMNHEARGRSSRSTNSSSASTNQRITERFTWERAHSLDFKLKSNDGSVHLRIHPKEHEAVLEWSGFFKVLIRRTHNRVTVLPSLELVLDYLNPLWLDETLDLKERGVLADTGFLSVMTPSFLTNGSSSIVREQDSMTSCLTQRSRMGGIRTQDEVLNSILSIGDDSQDQIPIVANCQCSNISTPELESRLGSQLNPAVNPHDLHRANSESRQLWQQSCCATLLGKIRVLSSLQRKKAGSTLELSNHFFHFNDRLACAQGSEPLDIQGLCDSNFCCQRTQFQVAQWDHRTRGKCWILRASKPEAMSKQEAVDAKKFGDRSRRQYRVQSAAFGIMAIATVFVLTFRLVSRKLEECRPTNIS</sequence>
<organism evidence="2 3">
    <name type="scientific">Tigriopus californicus</name>
    <name type="common">Marine copepod</name>
    <dbReference type="NCBI Taxonomy" id="6832"/>
    <lineage>
        <taxon>Eukaryota</taxon>
        <taxon>Metazoa</taxon>
        <taxon>Ecdysozoa</taxon>
        <taxon>Arthropoda</taxon>
        <taxon>Crustacea</taxon>
        <taxon>Multicrustacea</taxon>
        <taxon>Hexanauplia</taxon>
        <taxon>Copepoda</taxon>
        <taxon>Harpacticoida</taxon>
        <taxon>Harpacticidae</taxon>
        <taxon>Tigriopus</taxon>
    </lineage>
</organism>
<comment type="caution">
    <text evidence="2">The sequence shown here is derived from an EMBL/GenBank/DDBJ whole genome shotgun (WGS) entry which is preliminary data.</text>
</comment>
<gene>
    <name evidence="2" type="ORF">TCAL_08270</name>
</gene>
<evidence type="ECO:0000256" key="1">
    <source>
        <dbReference type="SAM" id="Phobius"/>
    </source>
</evidence>
<evidence type="ECO:0000313" key="2">
    <source>
        <dbReference type="EMBL" id="TRY61056.1"/>
    </source>
</evidence>
<dbReference type="Proteomes" id="UP000318571">
    <property type="component" value="Chromosome 8"/>
</dbReference>
<proteinExistence type="predicted"/>
<protein>
    <submittedName>
        <fullName evidence="2">Uncharacterized protein</fullName>
    </submittedName>
</protein>